<dbReference type="Proteomes" id="UP001189429">
    <property type="component" value="Unassembled WGS sequence"/>
</dbReference>
<dbReference type="SMART" id="SM00054">
    <property type="entry name" value="EFh"/>
    <property type="match status" value="2"/>
</dbReference>
<keyword evidence="5" id="KW-1185">Reference proteome</keyword>
<dbReference type="CDD" id="cd00051">
    <property type="entry name" value="EFh"/>
    <property type="match status" value="1"/>
</dbReference>
<feature type="domain" description="EF-hand" evidence="3">
    <location>
        <begin position="228"/>
        <end position="263"/>
    </location>
</feature>
<accession>A0ABN9W7H7</accession>
<reference evidence="4" key="1">
    <citation type="submission" date="2023-10" db="EMBL/GenBank/DDBJ databases">
        <authorList>
            <person name="Chen Y."/>
            <person name="Shah S."/>
            <person name="Dougan E. K."/>
            <person name="Thang M."/>
            <person name="Chan C."/>
        </authorList>
    </citation>
    <scope>NUCLEOTIDE SEQUENCE [LARGE SCALE GENOMIC DNA]</scope>
</reference>
<evidence type="ECO:0000259" key="3">
    <source>
        <dbReference type="PROSITE" id="PS50222"/>
    </source>
</evidence>
<feature type="region of interest" description="Disordered" evidence="2">
    <location>
        <begin position="1"/>
        <end position="36"/>
    </location>
</feature>
<dbReference type="PROSITE" id="PS50222">
    <property type="entry name" value="EF_HAND_2"/>
    <property type="match status" value="1"/>
</dbReference>
<name>A0ABN9W7H7_9DINO</name>
<evidence type="ECO:0000313" key="5">
    <source>
        <dbReference type="Proteomes" id="UP001189429"/>
    </source>
</evidence>
<organism evidence="4 5">
    <name type="scientific">Prorocentrum cordatum</name>
    <dbReference type="NCBI Taxonomy" id="2364126"/>
    <lineage>
        <taxon>Eukaryota</taxon>
        <taxon>Sar</taxon>
        <taxon>Alveolata</taxon>
        <taxon>Dinophyceae</taxon>
        <taxon>Prorocentrales</taxon>
        <taxon>Prorocentraceae</taxon>
        <taxon>Prorocentrum</taxon>
    </lineage>
</organism>
<evidence type="ECO:0000256" key="2">
    <source>
        <dbReference type="SAM" id="MobiDB-lite"/>
    </source>
</evidence>
<comment type="caution">
    <text evidence="4">The sequence shown here is derived from an EMBL/GenBank/DDBJ whole genome shotgun (WGS) entry which is preliminary data.</text>
</comment>
<dbReference type="Gene3D" id="1.10.238.10">
    <property type="entry name" value="EF-hand"/>
    <property type="match status" value="1"/>
</dbReference>
<dbReference type="InterPro" id="IPR011992">
    <property type="entry name" value="EF-hand-dom_pair"/>
</dbReference>
<feature type="region of interest" description="Disordered" evidence="2">
    <location>
        <begin position="303"/>
        <end position="335"/>
    </location>
</feature>
<dbReference type="InterPro" id="IPR002048">
    <property type="entry name" value="EF_hand_dom"/>
</dbReference>
<dbReference type="SUPFAM" id="SSF47473">
    <property type="entry name" value="EF-hand"/>
    <property type="match status" value="1"/>
</dbReference>
<dbReference type="Pfam" id="PF13833">
    <property type="entry name" value="EF-hand_8"/>
    <property type="match status" value="1"/>
</dbReference>
<sequence length="335" mass="36003">MGNSTLMPPPDASMSATMAPRSLPPQPHGPRRRLPNHGAALVSPAAYGMCLNCGQELWADSLAATVLDCFACRPPPQQGGGGSRPPQASGSDHPTNVFLRQLRTSRAHARHSASLGDSSAAADRTACRASMLARQAQSYDPQAAVANSRKHKVEERRKKLNEIHFSRGIVDGTARSQSTPCLLEVKHPVPKPSPPTPTGNHMLDSVLGKLNKPKLQEALDCMVRELQTNRKSLSVALSELDINGDGILSRAEMAVGLRRMGVTLVPSELDAVMRAFDFDQRGTVQVDGLAEILTTYQSHFMSGQSSGNDSFDAEGQTRGQRKSHRVVIEHPGTIG</sequence>
<proteinExistence type="predicted"/>
<keyword evidence="1" id="KW-0106">Calcium</keyword>
<protein>
    <recommendedName>
        <fullName evidence="3">EF-hand domain-containing protein</fullName>
    </recommendedName>
</protein>
<dbReference type="InterPro" id="IPR018247">
    <property type="entry name" value="EF_Hand_1_Ca_BS"/>
</dbReference>
<dbReference type="EMBL" id="CAUYUJ010018267">
    <property type="protein sequence ID" value="CAK0882084.1"/>
    <property type="molecule type" value="Genomic_DNA"/>
</dbReference>
<evidence type="ECO:0000256" key="1">
    <source>
        <dbReference type="ARBA" id="ARBA00022837"/>
    </source>
</evidence>
<gene>
    <name evidence="4" type="ORF">PCOR1329_LOCUS64721</name>
</gene>
<dbReference type="PROSITE" id="PS00018">
    <property type="entry name" value="EF_HAND_1"/>
    <property type="match status" value="1"/>
</dbReference>
<evidence type="ECO:0000313" key="4">
    <source>
        <dbReference type="EMBL" id="CAK0882084.1"/>
    </source>
</evidence>